<comment type="subcellular location">
    <subcellularLocation>
        <location evidence="1">Cell membrane</location>
        <topology evidence="1">Multi-pass membrane protein</topology>
    </subcellularLocation>
</comment>
<sequence>MMGPEICDLWTSTDVLCCTASILHLVAIAVDRYWAVTNVDYMHTRNSRRIGVMIIIIWGIALIVSLAPQIPQFKDPDYIVRIEEKKQCIVSQDLKYQIFATSSTFYVPLLMIFVLYWKIFQAARKQIRKRRELKGGGTIIVEEKINNNSKTPKNFLIKKIRIRRGAKKKLSESLACSLVMMEGQSTTTMEIVEEECEGKSEDTTAFTITKPASTVHHSSEVPLVSNNVSPEKSSATTNNGSASHQSHMSDISRVEMITKEITQCPTSVDKLLPTKGKRKKPSRLNEKEKQLRP</sequence>
<dbReference type="PANTHER" id="PTHR24248">
    <property type="entry name" value="ADRENERGIC RECEPTOR-RELATED G-PROTEIN COUPLED RECEPTOR"/>
    <property type="match status" value="1"/>
</dbReference>
<feature type="compositionally biased region" description="Basic and acidic residues" evidence="11">
    <location>
        <begin position="283"/>
        <end position="293"/>
    </location>
</feature>
<accession>A0AAW1VCD4</accession>
<evidence type="ECO:0000256" key="1">
    <source>
        <dbReference type="ARBA" id="ARBA00004651"/>
    </source>
</evidence>
<dbReference type="PROSITE" id="PS50262">
    <property type="entry name" value="G_PROTEIN_RECEP_F1_2"/>
    <property type="match status" value="1"/>
</dbReference>
<keyword evidence="15" id="KW-1185">Reference proteome</keyword>
<evidence type="ECO:0000313" key="15">
    <source>
        <dbReference type="Proteomes" id="UP001431783"/>
    </source>
</evidence>
<name>A0AAW1VCD4_9CUCU</name>
<evidence type="ECO:0000256" key="12">
    <source>
        <dbReference type="SAM" id="Phobius"/>
    </source>
</evidence>
<dbReference type="GO" id="GO:0005886">
    <property type="term" value="C:plasma membrane"/>
    <property type="evidence" value="ECO:0007669"/>
    <property type="project" value="UniProtKB-SubCell"/>
</dbReference>
<dbReference type="PRINTS" id="PR00237">
    <property type="entry name" value="GPCRRHODOPSN"/>
</dbReference>
<feature type="transmembrane region" description="Helical" evidence="12">
    <location>
        <begin position="12"/>
        <end position="30"/>
    </location>
</feature>
<dbReference type="EMBL" id="JARQZJ010000126">
    <property type="protein sequence ID" value="KAK9890799.1"/>
    <property type="molecule type" value="Genomic_DNA"/>
</dbReference>
<evidence type="ECO:0000259" key="13">
    <source>
        <dbReference type="PROSITE" id="PS50262"/>
    </source>
</evidence>
<keyword evidence="7 12" id="KW-0472">Membrane</keyword>
<organism evidence="14 15">
    <name type="scientific">Henosepilachna vigintioctopunctata</name>
    <dbReference type="NCBI Taxonomy" id="420089"/>
    <lineage>
        <taxon>Eukaryota</taxon>
        <taxon>Metazoa</taxon>
        <taxon>Ecdysozoa</taxon>
        <taxon>Arthropoda</taxon>
        <taxon>Hexapoda</taxon>
        <taxon>Insecta</taxon>
        <taxon>Pterygota</taxon>
        <taxon>Neoptera</taxon>
        <taxon>Endopterygota</taxon>
        <taxon>Coleoptera</taxon>
        <taxon>Polyphaga</taxon>
        <taxon>Cucujiformia</taxon>
        <taxon>Coccinelloidea</taxon>
        <taxon>Coccinellidae</taxon>
        <taxon>Epilachninae</taxon>
        <taxon>Epilachnini</taxon>
        <taxon>Henosepilachna</taxon>
    </lineage>
</organism>
<dbReference type="PROSITE" id="PS00237">
    <property type="entry name" value="G_PROTEIN_RECEP_F1_1"/>
    <property type="match status" value="1"/>
</dbReference>
<feature type="transmembrane region" description="Helical" evidence="12">
    <location>
        <begin position="50"/>
        <end position="70"/>
    </location>
</feature>
<keyword evidence="3" id="KW-1003">Cell membrane</keyword>
<comment type="similarity">
    <text evidence="2 10">Belongs to the G-protein coupled receptor 1 family.</text>
</comment>
<keyword evidence="8 10" id="KW-0675">Receptor</keyword>
<evidence type="ECO:0000313" key="14">
    <source>
        <dbReference type="EMBL" id="KAK9890799.1"/>
    </source>
</evidence>
<evidence type="ECO:0000256" key="3">
    <source>
        <dbReference type="ARBA" id="ARBA00022475"/>
    </source>
</evidence>
<evidence type="ECO:0000256" key="9">
    <source>
        <dbReference type="ARBA" id="ARBA00023224"/>
    </source>
</evidence>
<evidence type="ECO:0000256" key="2">
    <source>
        <dbReference type="ARBA" id="ARBA00010663"/>
    </source>
</evidence>
<comment type="caution">
    <text evidence="14">The sequence shown here is derived from an EMBL/GenBank/DDBJ whole genome shotgun (WGS) entry which is preliminary data.</text>
</comment>
<feature type="compositionally biased region" description="Polar residues" evidence="11">
    <location>
        <begin position="224"/>
        <end position="249"/>
    </location>
</feature>
<evidence type="ECO:0000256" key="10">
    <source>
        <dbReference type="RuleBase" id="RU000688"/>
    </source>
</evidence>
<keyword evidence="5 12" id="KW-1133">Transmembrane helix</keyword>
<evidence type="ECO:0000256" key="5">
    <source>
        <dbReference type="ARBA" id="ARBA00022989"/>
    </source>
</evidence>
<gene>
    <name evidence="14" type="ORF">WA026_012143</name>
</gene>
<proteinExistence type="inferred from homology"/>
<dbReference type="GO" id="GO:0004930">
    <property type="term" value="F:G protein-coupled receptor activity"/>
    <property type="evidence" value="ECO:0007669"/>
    <property type="project" value="UniProtKB-KW"/>
</dbReference>
<feature type="domain" description="G-protein coupled receptors family 1 profile" evidence="13">
    <location>
        <begin position="1"/>
        <end position="181"/>
    </location>
</feature>
<keyword evidence="9 10" id="KW-0807">Transducer</keyword>
<feature type="transmembrane region" description="Helical" evidence="12">
    <location>
        <begin position="98"/>
        <end position="120"/>
    </location>
</feature>
<protein>
    <recommendedName>
        <fullName evidence="13">G-protein coupled receptors family 1 profile domain-containing protein</fullName>
    </recommendedName>
</protein>
<evidence type="ECO:0000256" key="4">
    <source>
        <dbReference type="ARBA" id="ARBA00022692"/>
    </source>
</evidence>
<dbReference type="PANTHER" id="PTHR24248:SF200">
    <property type="entry name" value="5-HYDROXYTRYPTAMINE RECEPTOR 1B-LIKE ISOFORM X1"/>
    <property type="match status" value="1"/>
</dbReference>
<dbReference type="Proteomes" id="UP001431783">
    <property type="component" value="Unassembled WGS sequence"/>
</dbReference>
<dbReference type="Pfam" id="PF00001">
    <property type="entry name" value="7tm_1"/>
    <property type="match status" value="1"/>
</dbReference>
<dbReference type="Gene3D" id="1.20.1070.10">
    <property type="entry name" value="Rhodopsin 7-helix transmembrane proteins"/>
    <property type="match status" value="1"/>
</dbReference>
<evidence type="ECO:0000256" key="6">
    <source>
        <dbReference type="ARBA" id="ARBA00023040"/>
    </source>
</evidence>
<dbReference type="InterPro" id="IPR017452">
    <property type="entry name" value="GPCR_Rhodpsn_7TM"/>
</dbReference>
<dbReference type="GO" id="GO:0043410">
    <property type="term" value="P:positive regulation of MAPK cascade"/>
    <property type="evidence" value="ECO:0007669"/>
    <property type="project" value="TreeGrafter"/>
</dbReference>
<reference evidence="14 15" key="1">
    <citation type="submission" date="2023-03" db="EMBL/GenBank/DDBJ databases">
        <title>Genome insight into feeding habits of ladybird beetles.</title>
        <authorList>
            <person name="Li H.-S."/>
            <person name="Huang Y.-H."/>
            <person name="Pang H."/>
        </authorList>
    </citation>
    <scope>NUCLEOTIDE SEQUENCE [LARGE SCALE GENOMIC DNA]</scope>
    <source>
        <strain evidence="14">SYSU_2023b</strain>
        <tissue evidence="14">Whole body</tissue>
    </source>
</reference>
<evidence type="ECO:0000256" key="8">
    <source>
        <dbReference type="ARBA" id="ARBA00023170"/>
    </source>
</evidence>
<dbReference type="InterPro" id="IPR000276">
    <property type="entry name" value="GPCR_Rhodpsn"/>
</dbReference>
<dbReference type="AlphaFoldDB" id="A0AAW1VCD4"/>
<keyword evidence="4 10" id="KW-0812">Transmembrane</keyword>
<feature type="region of interest" description="Disordered" evidence="11">
    <location>
        <begin position="214"/>
        <end position="293"/>
    </location>
</feature>
<keyword evidence="6 10" id="KW-0297">G-protein coupled receptor</keyword>
<evidence type="ECO:0000256" key="7">
    <source>
        <dbReference type="ARBA" id="ARBA00023136"/>
    </source>
</evidence>
<dbReference type="SUPFAM" id="SSF81321">
    <property type="entry name" value="Family A G protein-coupled receptor-like"/>
    <property type="match status" value="1"/>
</dbReference>
<dbReference type="GO" id="GO:0071880">
    <property type="term" value="P:adenylate cyclase-activating adrenergic receptor signaling pathway"/>
    <property type="evidence" value="ECO:0007669"/>
    <property type="project" value="TreeGrafter"/>
</dbReference>
<evidence type="ECO:0000256" key="11">
    <source>
        <dbReference type="SAM" id="MobiDB-lite"/>
    </source>
</evidence>